<gene>
    <name evidence="1" type="ORF">CEUSTIGMA_g7207.t1</name>
</gene>
<evidence type="ECO:0000313" key="1">
    <source>
        <dbReference type="EMBL" id="GAX79767.1"/>
    </source>
</evidence>
<proteinExistence type="predicted"/>
<accession>A0A250X9M0</accession>
<protein>
    <submittedName>
        <fullName evidence="1">Uncharacterized protein</fullName>
    </submittedName>
</protein>
<evidence type="ECO:0000313" key="2">
    <source>
        <dbReference type="Proteomes" id="UP000232323"/>
    </source>
</evidence>
<dbReference type="Proteomes" id="UP000232323">
    <property type="component" value="Unassembled WGS sequence"/>
</dbReference>
<keyword evidence="2" id="KW-1185">Reference proteome</keyword>
<feature type="non-terminal residue" evidence="1">
    <location>
        <position position="1"/>
    </location>
</feature>
<comment type="caution">
    <text evidence="1">The sequence shown here is derived from an EMBL/GenBank/DDBJ whole genome shotgun (WGS) entry which is preliminary data.</text>
</comment>
<name>A0A250X9M0_9CHLO</name>
<organism evidence="1 2">
    <name type="scientific">Chlamydomonas eustigma</name>
    <dbReference type="NCBI Taxonomy" id="1157962"/>
    <lineage>
        <taxon>Eukaryota</taxon>
        <taxon>Viridiplantae</taxon>
        <taxon>Chlorophyta</taxon>
        <taxon>core chlorophytes</taxon>
        <taxon>Chlorophyceae</taxon>
        <taxon>CS clade</taxon>
        <taxon>Chlamydomonadales</taxon>
        <taxon>Chlamydomonadaceae</taxon>
        <taxon>Chlamydomonas</taxon>
    </lineage>
</organism>
<sequence>DHADYVMRGGIPSTSSIPHYQQHHQNLQSVYSEFTSSGDINVGSIGGIAMPSMAFNSSVEDAPCGQPFSFHEYSSMSAPPLTLPPNSWQAASVPGTFLVANGTQAMLPTEHQPPPQHGMQYPAASAAQSQSFMSLPNSDFLNGCDFLEKIEGGHNVEATSTSRLVAEVGMPATNLRQIKDGASLMQHGSGHLFGNVSLDILHEDVNMSS</sequence>
<dbReference type="AlphaFoldDB" id="A0A250X9M0"/>
<dbReference type="EMBL" id="BEGY01000045">
    <property type="protein sequence ID" value="GAX79767.1"/>
    <property type="molecule type" value="Genomic_DNA"/>
</dbReference>
<reference evidence="1 2" key="1">
    <citation type="submission" date="2017-08" db="EMBL/GenBank/DDBJ databases">
        <title>Acidophilic green algal genome provides insights into adaptation to an acidic environment.</title>
        <authorList>
            <person name="Hirooka S."/>
            <person name="Hirose Y."/>
            <person name="Kanesaki Y."/>
            <person name="Higuchi S."/>
            <person name="Fujiwara T."/>
            <person name="Onuma R."/>
            <person name="Era A."/>
            <person name="Ohbayashi R."/>
            <person name="Uzuka A."/>
            <person name="Nozaki H."/>
            <person name="Yoshikawa H."/>
            <person name="Miyagishima S.Y."/>
        </authorList>
    </citation>
    <scope>NUCLEOTIDE SEQUENCE [LARGE SCALE GENOMIC DNA]</scope>
    <source>
        <strain evidence="1 2">NIES-2499</strain>
    </source>
</reference>
<dbReference type="OrthoDB" id="6270329at2759"/>